<dbReference type="OrthoDB" id="1291542at2759"/>
<dbReference type="Proteomes" id="UP000824120">
    <property type="component" value="Chromosome 12"/>
</dbReference>
<keyword evidence="3" id="KW-1185">Reference proteome</keyword>
<reference evidence="2 3" key="1">
    <citation type="submission" date="2020-09" db="EMBL/GenBank/DDBJ databases">
        <title>De no assembly of potato wild relative species, Solanum commersonii.</title>
        <authorList>
            <person name="Cho K."/>
        </authorList>
    </citation>
    <scope>NUCLEOTIDE SEQUENCE [LARGE SCALE GENOMIC DNA]</scope>
    <source>
        <strain evidence="2">LZ3.2</strain>
        <tissue evidence="2">Leaf</tissue>
    </source>
</reference>
<comment type="caution">
    <text evidence="2">The sequence shown here is derived from an EMBL/GenBank/DDBJ whole genome shotgun (WGS) entry which is preliminary data.</text>
</comment>
<sequence length="132" mass="15890">QSLSIFNQPIKGSKEHTLRKLTEKEKKSVELHVLLNCPEVQPFLDQYGHDHVFPSFITWYTNWVMDVELEMNLEHPDHILEEVNRKELAMPTNMEEDEEETFEEDEWIDEEETFEDVACEWIDDEETFEEDE</sequence>
<organism evidence="2 3">
    <name type="scientific">Solanum commersonii</name>
    <name type="common">Commerson's wild potato</name>
    <name type="synonym">Commerson's nightshade</name>
    <dbReference type="NCBI Taxonomy" id="4109"/>
    <lineage>
        <taxon>Eukaryota</taxon>
        <taxon>Viridiplantae</taxon>
        <taxon>Streptophyta</taxon>
        <taxon>Embryophyta</taxon>
        <taxon>Tracheophyta</taxon>
        <taxon>Spermatophyta</taxon>
        <taxon>Magnoliopsida</taxon>
        <taxon>eudicotyledons</taxon>
        <taxon>Gunneridae</taxon>
        <taxon>Pentapetalae</taxon>
        <taxon>asterids</taxon>
        <taxon>lamiids</taxon>
        <taxon>Solanales</taxon>
        <taxon>Solanaceae</taxon>
        <taxon>Solanoideae</taxon>
        <taxon>Solaneae</taxon>
        <taxon>Solanum</taxon>
    </lineage>
</organism>
<feature type="region of interest" description="Disordered" evidence="1">
    <location>
        <begin position="87"/>
        <end position="106"/>
    </location>
</feature>
<proteinExistence type="predicted"/>
<evidence type="ECO:0000313" key="3">
    <source>
        <dbReference type="Proteomes" id="UP000824120"/>
    </source>
</evidence>
<gene>
    <name evidence="2" type="ORF">H5410_060261</name>
</gene>
<evidence type="ECO:0000313" key="2">
    <source>
        <dbReference type="EMBL" id="KAG5570495.1"/>
    </source>
</evidence>
<protein>
    <submittedName>
        <fullName evidence="2">Uncharacterized protein</fullName>
    </submittedName>
</protein>
<name>A0A9J5W541_SOLCO</name>
<dbReference type="EMBL" id="JACXVP010000012">
    <property type="protein sequence ID" value="KAG5570495.1"/>
    <property type="molecule type" value="Genomic_DNA"/>
</dbReference>
<feature type="non-terminal residue" evidence="2">
    <location>
        <position position="1"/>
    </location>
</feature>
<feature type="compositionally biased region" description="Acidic residues" evidence="1">
    <location>
        <begin position="94"/>
        <end position="106"/>
    </location>
</feature>
<dbReference type="AlphaFoldDB" id="A0A9J5W541"/>
<accession>A0A9J5W541</accession>
<evidence type="ECO:0000256" key="1">
    <source>
        <dbReference type="SAM" id="MobiDB-lite"/>
    </source>
</evidence>